<dbReference type="NCBIfam" id="NF047819">
    <property type="entry name" value="ThrnKinDtnkGamma"/>
    <property type="match status" value="1"/>
</dbReference>
<dbReference type="Pfam" id="PF07005">
    <property type="entry name" value="SBD_N"/>
    <property type="match status" value="1"/>
</dbReference>
<evidence type="ECO:0000259" key="7">
    <source>
        <dbReference type="Pfam" id="PF07005"/>
    </source>
</evidence>
<evidence type="ECO:0000259" key="8">
    <source>
        <dbReference type="Pfam" id="PF17042"/>
    </source>
</evidence>
<dbReference type="GO" id="GO:0005524">
    <property type="term" value="F:ATP binding"/>
    <property type="evidence" value="ECO:0007669"/>
    <property type="project" value="UniProtKB-KW"/>
</dbReference>
<dbReference type="Gene3D" id="3.40.50.10840">
    <property type="entry name" value="Putative sugar-binding, N-terminal domain"/>
    <property type="match status" value="1"/>
</dbReference>
<gene>
    <name evidence="9" type="ORF">EcCFBP13530_16035</name>
</gene>
<sequence length="425" mass="46342">MTQQHLPVIVVADDFTGANDAGSGLARYGARVNVVFDWHTPLKAGEADAWVINTDSRAVEVNQARARVEQAIRHAGQQLTSGWVFKKIDSTLRGNLGAEIEGALTASGKSLALIAPAVPGLGRTTQQGCCFIDGVLLTDTEYATDPKTPITTANILHRLSEQTTLKAACIPRDTLKDAQRLAQQIAAMHTQGIRLVVIDADSEDDLRRVVQYAAQLDEKPLLVGAAGLSDALSCHLYSQQRSPVLAVIGSMSETAQRQIAFLREHYPTEVIDIDIDDLFLHPGCSQRERWGTQVIQALRNGTHCVIRTVSRPEQRQEIDTLCQQYHLTRRQLGESISQFLGELTYAVLQQISPCGLYLSGGDVAIAIARRLGANGFCIKGQIANCVPYGYLLNCYPNMLVMTKAGGFGDEETLADVIRFTEGEVE</sequence>
<keyword evidence="6" id="KW-0119">Carbohydrate metabolism</keyword>
<proteinExistence type="inferred from homology"/>
<comment type="caution">
    <text evidence="9">The sequence shown here is derived from an EMBL/GenBank/DDBJ whole genome shotgun (WGS) entry which is preliminary data.</text>
</comment>
<evidence type="ECO:0000256" key="4">
    <source>
        <dbReference type="ARBA" id="ARBA00022777"/>
    </source>
</evidence>
<dbReference type="InterPro" id="IPR042213">
    <property type="entry name" value="NBD_C_sf"/>
</dbReference>
<evidence type="ECO:0000313" key="10">
    <source>
        <dbReference type="Proteomes" id="UP000306327"/>
    </source>
</evidence>
<dbReference type="EMBL" id="QGAL01000004">
    <property type="protein sequence ID" value="TKK17849.1"/>
    <property type="molecule type" value="Genomic_DNA"/>
</dbReference>
<evidence type="ECO:0000256" key="5">
    <source>
        <dbReference type="ARBA" id="ARBA00022840"/>
    </source>
</evidence>
<evidence type="ECO:0000256" key="6">
    <source>
        <dbReference type="ARBA" id="ARBA00023277"/>
    </source>
</evidence>
<feature type="domain" description="Four-carbon acid sugar kinase nucleotide binding" evidence="8">
    <location>
        <begin position="245"/>
        <end position="413"/>
    </location>
</feature>
<keyword evidence="4 9" id="KW-0418">Kinase</keyword>
<protein>
    <submittedName>
        <fullName evidence="9">Serine kinase</fullName>
    </submittedName>
</protein>
<dbReference type="SUPFAM" id="SSF142764">
    <property type="entry name" value="YgbK-like"/>
    <property type="match status" value="1"/>
</dbReference>
<feature type="domain" description="Four-carbon acid sugar kinase N-terminal" evidence="7">
    <location>
        <begin position="9"/>
        <end position="232"/>
    </location>
</feature>
<keyword evidence="3" id="KW-0547">Nucleotide-binding</keyword>
<evidence type="ECO:0000256" key="2">
    <source>
        <dbReference type="ARBA" id="ARBA00022679"/>
    </source>
</evidence>
<evidence type="ECO:0000256" key="3">
    <source>
        <dbReference type="ARBA" id="ARBA00022741"/>
    </source>
</evidence>
<dbReference type="Gene3D" id="3.40.980.20">
    <property type="entry name" value="Four-carbon acid sugar kinase, nucleotide binding domain"/>
    <property type="match status" value="1"/>
</dbReference>
<dbReference type="InterPro" id="IPR010737">
    <property type="entry name" value="4-carb_acid_sugar_kinase_N"/>
</dbReference>
<comment type="similarity">
    <text evidence="1">Belongs to the four-carbon acid sugar kinase family.</text>
</comment>
<dbReference type="Proteomes" id="UP000306327">
    <property type="component" value="Unassembled WGS sequence"/>
</dbReference>
<dbReference type="GO" id="GO:0016301">
    <property type="term" value="F:kinase activity"/>
    <property type="evidence" value="ECO:0007669"/>
    <property type="project" value="UniProtKB-KW"/>
</dbReference>
<dbReference type="InterPro" id="IPR037051">
    <property type="entry name" value="4-carb_acid_sugar_kinase_N_sf"/>
</dbReference>
<dbReference type="InterPro" id="IPR031475">
    <property type="entry name" value="NBD_C"/>
</dbReference>
<dbReference type="AlphaFoldDB" id="A0AB38P3L1"/>
<keyword evidence="5" id="KW-0067">ATP-binding</keyword>
<reference evidence="9 10" key="1">
    <citation type="journal article" date="2019" name="Sci. Rep.">
        <title>Differences in resource use lead to coexistence of seed-transmitted microbial populations.</title>
        <authorList>
            <person name="Torres-Cortes G."/>
            <person name="Garcia B.J."/>
            <person name="Compant S."/>
            <person name="Rezki S."/>
            <person name="Jones P."/>
            <person name="Preveaux A."/>
            <person name="Briand M."/>
            <person name="Roulet A."/>
            <person name="Bouchez O."/>
            <person name="Jacobson D."/>
            <person name="Barret M."/>
        </authorList>
    </citation>
    <scope>NUCLEOTIDE SEQUENCE [LARGE SCALE GENOMIC DNA]</scope>
    <source>
        <strain evidence="9 10">CFBP13530</strain>
    </source>
</reference>
<organism evidence="9 10">
    <name type="scientific">Enterobacter cancerogenus</name>
    <dbReference type="NCBI Taxonomy" id="69218"/>
    <lineage>
        <taxon>Bacteria</taxon>
        <taxon>Pseudomonadati</taxon>
        <taxon>Pseudomonadota</taxon>
        <taxon>Gammaproteobacteria</taxon>
        <taxon>Enterobacterales</taxon>
        <taxon>Enterobacteriaceae</taxon>
        <taxon>Enterobacter</taxon>
        <taxon>Enterobacter cloacae complex</taxon>
    </lineage>
</organism>
<keyword evidence="2" id="KW-0808">Transferase</keyword>
<accession>A0AB38P3L1</accession>
<name>A0AB38P3L1_9ENTR</name>
<dbReference type="RefSeq" id="WP_137272963.1">
    <property type="nucleotide sequence ID" value="NZ_QGAL01000004.1"/>
</dbReference>
<dbReference type="Pfam" id="PF17042">
    <property type="entry name" value="NBD_C"/>
    <property type="match status" value="1"/>
</dbReference>
<evidence type="ECO:0000256" key="1">
    <source>
        <dbReference type="ARBA" id="ARBA00005715"/>
    </source>
</evidence>
<evidence type="ECO:0000313" key="9">
    <source>
        <dbReference type="EMBL" id="TKK17849.1"/>
    </source>
</evidence>